<dbReference type="GO" id="GO:0030420">
    <property type="term" value="P:establishment of competence for transformation"/>
    <property type="evidence" value="ECO:0007669"/>
    <property type="project" value="UniProtKB-KW"/>
</dbReference>
<name>W4QS64_HALA3</name>
<keyword evidence="5" id="KW-1185">Reference proteome</keyword>
<dbReference type="STRING" id="1236973.JCM9157_2030"/>
<evidence type="ECO:0000256" key="3">
    <source>
        <dbReference type="SAM" id="Phobius"/>
    </source>
</evidence>
<dbReference type="RefSeq" id="WP_035664099.1">
    <property type="nucleotide sequence ID" value="NZ_BAUV01000012.1"/>
</dbReference>
<evidence type="ECO:0000256" key="2">
    <source>
        <dbReference type="ARBA" id="ARBA00023287"/>
    </source>
</evidence>
<dbReference type="SUPFAM" id="SSF54523">
    <property type="entry name" value="Pili subunits"/>
    <property type="match status" value="1"/>
</dbReference>
<dbReference type="NCBIfam" id="TIGR02532">
    <property type="entry name" value="IV_pilin_GFxxxE"/>
    <property type="match status" value="1"/>
</dbReference>
<evidence type="ECO:0008006" key="6">
    <source>
        <dbReference type="Google" id="ProtNLM"/>
    </source>
</evidence>
<keyword evidence="3" id="KW-0472">Membrane</keyword>
<reference evidence="4 5" key="1">
    <citation type="journal article" date="2014" name="Genome Announc.">
        <title>Draft Genome Sequences of Three Alkaliphilic Bacillus Strains, Bacillus wakoensis JCM 9140T, Bacillus akibai JCM 9157T, and Bacillus hemicellulosilyticus JCM 9152T.</title>
        <authorList>
            <person name="Yuki M."/>
            <person name="Oshima K."/>
            <person name="Suda W."/>
            <person name="Oshida Y."/>
            <person name="Kitamura K."/>
            <person name="Iida T."/>
            <person name="Hattori M."/>
            <person name="Ohkuma M."/>
        </authorList>
    </citation>
    <scope>NUCLEOTIDE SEQUENCE [LARGE SCALE GENOMIC DNA]</scope>
    <source>
        <strain evidence="4 5">JCM 9157</strain>
    </source>
</reference>
<protein>
    <recommendedName>
        <fullName evidence="6">Prepilin-type N-terminal cleavage/methylation domain-containing protein</fullName>
    </recommendedName>
</protein>
<sequence length="159" mass="17428">MRDERGFTLVELLAAIVIAGVIIVPLLTIMTGTFTRTMNQDKETNISYVAQEVVEKVLNHRTPLERGSYCFSNMVDVCDGLAISGLEALPSPYNEINTTEDIVVLVEVKAFDPDADISDYNEVFVTVTNEGYIVNGPSGGVIEKENIVELVTVVRDENG</sequence>
<comment type="subcellular location">
    <subcellularLocation>
        <location evidence="1">Cell surface</location>
    </subcellularLocation>
</comment>
<keyword evidence="2" id="KW-0178">Competence</keyword>
<dbReference type="InterPro" id="IPR045584">
    <property type="entry name" value="Pilin-like"/>
</dbReference>
<dbReference type="EMBL" id="BAUV01000012">
    <property type="protein sequence ID" value="GAE34945.1"/>
    <property type="molecule type" value="Genomic_DNA"/>
</dbReference>
<dbReference type="GO" id="GO:0009986">
    <property type="term" value="C:cell surface"/>
    <property type="evidence" value="ECO:0007669"/>
    <property type="project" value="UniProtKB-SubCell"/>
</dbReference>
<evidence type="ECO:0000313" key="5">
    <source>
        <dbReference type="Proteomes" id="UP000018896"/>
    </source>
</evidence>
<dbReference type="Proteomes" id="UP000018896">
    <property type="component" value="Unassembled WGS sequence"/>
</dbReference>
<evidence type="ECO:0000313" key="4">
    <source>
        <dbReference type="EMBL" id="GAE34945.1"/>
    </source>
</evidence>
<comment type="caution">
    <text evidence="4">The sequence shown here is derived from an EMBL/GenBank/DDBJ whole genome shotgun (WGS) entry which is preliminary data.</text>
</comment>
<dbReference type="Pfam" id="PF07963">
    <property type="entry name" value="N_methyl"/>
    <property type="match status" value="1"/>
</dbReference>
<dbReference type="InterPro" id="IPR012902">
    <property type="entry name" value="N_methyl_site"/>
</dbReference>
<gene>
    <name evidence="4" type="ORF">JCM9157_2030</name>
</gene>
<organism evidence="4 5">
    <name type="scientific">Halalkalibacter akibai (strain ATCC 43226 / DSM 21942 / CIP 109018 / JCM 9157 / 1139)</name>
    <name type="common">Bacillus akibai</name>
    <dbReference type="NCBI Taxonomy" id="1236973"/>
    <lineage>
        <taxon>Bacteria</taxon>
        <taxon>Bacillati</taxon>
        <taxon>Bacillota</taxon>
        <taxon>Bacilli</taxon>
        <taxon>Bacillales</taxon>
        <taxon>Bacillaceae</taxon>
        <taxon>Halalkalibacter</taxon>
    </lineage>
</organism>
<keyword evidence="3" id="KW-0812">Transmembrane</keyword>
<evidence type="ECO:0000256" key="1">
    <source>
        <dbReference type="ARBA" id="ARBA00004241"/>
    </source>
</evidence>
<proteinExistence type="predicted"/>
<dbReference type="OrthoDB" id="2697362at2"/>
<accession>W4QS64</accession>
<keyword evidence="3" id="KW-1133">Transmembrane helix</keyword>
<dbReference type="AlphaFoldDB" id="W4QS64"/>
<feature type="transmembrane region" description="Helical" evidence="3">
    <location>
        <begin position="12"/>
        <end position="34"/>
    </location>
</feature>